<protein>
    <submittedName>
        <fullName evidence="3">PIG-L deacetylase family protein</fullName>
        <ecNumber evidence="3">3.5.1.-</ecNumber>
    </submittedName>
</protein>
<accession>A0ABW2HN09</accession>
<dbReference type="InterPro" id="IPR024078">
    <property type="entry name" value="LmbE-like_dom_sf"/>
</dbReference>
<evidence type="ECO:0000313" key="4">
    <source>
        <dbReference type="Proteomes" id="UP001596548"/>
    </source>
</evidence>
<dbReference type="Proteomes" id="UP001596548">
    <property type="component" value="Unassembled WGS sequence"/>
</dbReference>
<keyword evidence="1" id="KW-0862">Zinc</keyword>
<keyword evidence="4" id="KW-1185">Reference proteome</keyword>
<evidence type="ECO:0000256" key="1">
    <source>
        <dbReference type="ARBA" id="ARBA00022833"/>
    </source>
</evidence>
<reference evidence="4" key="1">
    <citation type="journal article" date="2019" name="Int. J. Syst. Evol. Microbiol.">
        <title>The Global Catalogue of Microorganisms (GCM) 10K type strain sequencing project: providing services to taxonomists for standard genome sequencing and annotation.</title>
        <authorList>
            <consortium name="The Broad Institute Genomics Platform"/>
            <consortium name="The Broad Institute Genome Sequencing Center for Infectious Disease"/>
            <person name="Wu L."/>
            <person name="Ma J."/>
        </authorList>
    </citation>
    <scope>NUCLEOTIDE SEQUENCE [LARGE SCALE GENOMIC DNA]</scope>
    <source>
        <strain evidence="4">XZYJT-10</strain>
    </source>
</reference>
<dbReference type="EMBL" id="JBHTBJ010000006">
    <property type="protein sequence ID" value="MFC7274533.1"/>
    <property type="molecule type" value="Genomic_DNA"/>
</dbReference>
<dbReference type="Pfam" id="PF02585">
    <property type="entry name" value="PIG-L"/>
    <property type="match status" value="1"/>
</dbReference>
<dbReference type="SUPFAM" id="SSF102588">
    <property type="entry name" value="LmbE-like"/>
    <property type="match status" value="1"/>
</dbReference>
<name>A0ABW2HN09_9ACTN</name>
<dbReference type="Gene3D" id="3.40.50.10320">
    <property type="entry name" value="LmbE-like"/>
    <property type="match status" value="1"/>
</dbReference>
<evidence type="ECO:0000256" key="2">
    <source>
        <dbReference type="SAM" id="MobiDB-lite"/>
    </source>
</evidence>
<dbReference type="InterPro" id="IPR003737">
    <property type="entry name" value="GlcNAc_PI_deacetylase-related"/>
</dbReference>
<dbReference type="GO" id="GO:0016787">
    <property type="term" value="F:hydrolase activity"/>
    <property type="evidence" value="ECO:0007669"/>
    <property type="project" value="UniProtKB-KW"/>
</dbReference>
<feature type="compositionally biased region" description="Low complexity" evidence="2">
    <location>
        <begin position="36"/>
        <end position="45"/>
    </location>
</feature>
<dbReference type="EC" id="3.5.1.-" evidence="3"/>
<dbReference type="PANTHER" id="PTHR12993">
    <property type="entry name" value="N-ACETYLGLUCOSAMINYL-PHOSPHATIDYLINOSITOL DE-N-ACETYLASE-RELATED"/>
    <property type="match status" value="1"/>
</dbReference>
<organism evidence="3 4">
    <name type="scientific">Paractinoplanes rhizophilus</name>
    <dbReference type="NCBI Taxonomy" id="1416877"/>
    <lineage>
        <taxon>Bacteria</taxon>
        <taxon>Bacillati</taxon>
        <taxon>Actinomycetota</taxon>
        <taxon>Actinomycetes</taxon>
        <taxon>Micromonosporales</taxon>
        <taxon>Micromonosporaceae</taxon>
        <taxon>Paractinoplanes</taxon>
    </lineage>
</organism>
<proteinExistence type="predicted"/>
<evidence type="ECO:0000313" key="3">
    <source>
        <dbReference type="EMBL" id="MFC7274533.1"/>
    </source>
</evidence>
<sequence>MPSRRTVLAAAAVVVESAISGCTTQQSSPAGPTWLASSTPSTPATHTGPDRPWVVIVPHPDDETLGAGVLIANRVGVGREVHILLLTRGMGSVARLELNGTRSSRWWGVAHNPAVEGYTPLTPEAFGQARRDELTTAVRALDGGRVHEAGLADGGVEIGQVKDALTALVASIGPGVGVFAPSYVVDDNPDHRAAGQAVRELAAEQPALFGEVGWYILPRYWSDPRLEQVDHYPVAPMNGQVKNRVRNACRAYAAWHPPASYAIGYHSVDDMFSLVDTNPRAKLHR</sequence>
<dbReference type="PANTHER" id="PTHR12993:SF29">
    <property type="entry name" value="BLR3841 PROTEIN"/>
    <property type="match status" value="1"/>
</dbReference>
<dbReference type="RefSeq" id="WP_378966603.1">
    <property type="nucleotide sequence ID" value="NZ_JBHTBJ010000006.1"/>
</dbReference>
<keyword evidence="3" id="KW-0378">Hydrolase</keyword>
<comment type="caution">
    <text evidence="3">The sequence shown here is derived from an EMBL/GenBank/DDBJ whole genome shotgun (WGS) entry which is preliminary data.</text>
</comment>
<gene>
    <name evidence="3" type="ORF">ACFQS1_11120</name>
</gene>
<feature type="region of interest" description="Disordered" evidence="2">
    <location>
        <begin position="22"/>
        <end position="51"/>
    </location>
</feature>